<dbReference type="PANTHER" id="PTHR11575:SF6">
    <property type="entry name" value="2',3'-CYCLIC-NUCLEOTIDE 2'-PHOSPHODIESTERASE_3'-NUCLEOTIDASE"/>
    <property type="match status" value="1"/>
</dbReference>
<dbReference type="Pfam" id="PF02872">
    <property type="entry name" value="5_nucleotid_C"/>
    <property type="match status" value="1"/>
</dbReference>
<sequence>MQVRQVENRRPIAGHNHRLHSARYCRNTVGMEPPLPQSARRDACATVLFRIMATTDLHMHLLGFDYFTGRRSPRIGLARLASLIESQRRTRANCLLLDNGDMLQGSAMGDYLAEIPPETWHGEHAAIMAMNLMGYDAATLGNHDFSFGLPFLKRALDGARFPVVSTNLTASRSLGIARHLLLHRRVVDTRGASREVSIGILGFLPPQTVAWQPELRAEIAISDILVAAREGIATLTSQGADLIIALAHSGIAEREPAPMMENAATALAALPGIDAIIAGHTHRVFPAPDHPSGPGIDSKAGTLAGKPAVMPGFWGSHLGVVDLEIHRPPGSERWKVVQHDSRALPVDDLDEHEAVVAALSPAHHRTLRHFRRHVGRARIPLASHFTLIGHDSALRLVAMAQRWQVRKALRGTAWQDLPILSAAAPFRAGGRGGPDHYTDVADGRLTMRNLADLYLFPNHLRAILINGAGVRDWLERSASQFLQITPGAQDAPLIDPDFPSYNFDLIDGLNWQIDLSRPPSYRTDGRRNVLDSGRITELRHDGAPVRDDQQFILATNSYRLADSGFFAATAAGRPVLVDGCQRMRDVLRRYVSHHRVVAPDGDLGWRFKPMPETTVVFHTGPGAKSHLDRLRLRIDCLGTGVDGFLAMRLHL</sequence>
<keyword evidence="1" id="KW-0732">Signal</keyword>
<name>A0ABU2HS37_9RHOB</name>
<evidence type="ECO:0000259" key="3">
    <source>
        <dbReference type="Pfam" id="PF00149"/>
    </source>
</evidence>
<dbReference type="PANTHER" id="PTHR11575">
    <property type="entry name" value="5'-NUCLEOTIDASE-RELATED"/>
    <property type="match status" value="1"/>
</dbReference>
<dbReference type="Gene3D" id="3.90.780.10">
    <property type="entry name" value="5'-Nucleotidase, C-terminal domain"/>
    <property type="match status" value="1"/>
</dbReference>
<feature type="domain" description="5'-Nucleotidase C-terminal" evidence="4">
    <location>
        <begin position="438"/>
        <end position="564"/>
    </location>
</feature>
<dbReference type="InterPro" id="IPR004843">
    <property type="entry name" value="Calcineurin-like_PHP"/>
</dbReference>
<keyword evidence="6" id="KW-1185">Reference proteome</keyword>
<dbReference type="Proteomes" id="UP001269144">
    <property type="component" value="Unassembled WGS sequence"/>
</dbReference>
<dbReference type="InterPro" id="IPR029052">
    <property type="entry name" value="Metallo-depent_PP-like"/>
</dbReference>
<accession>A0ABU2HS37</accession>
<dbReference type="SUPFAM" id="SSF56300">
    <property type="entry name" value="Metallo-dependent phosphatases"/>
    <property type="match status" value="1"/>
</dbReference>
<feature type="domain" description="Calcineurin-like phosphoesterase" evidence="3">
    <location>
        <begin position="49"/>
        <end position="283"/>
    </location>
</feature>
<dbReference type="InterPro" id="IPR008334">
    <property type="entry name" value="5'-Nucleotdase_C"/>
</dbReference>
<organism evidence="5 6">
    <name type="scientific">Paracoccus aurantius</name>
    <dbReference type="NCBI Taxonomy" id="3073814"/>
    <lineage>
        <taxon>Bacteria</taxon>
        <taxon>Pseudomonadati</taxon>
        <taxon>Pseudomonadota</taxon>
        <taxon>Alphaproteobacteria</taxon>
        <taxon>Rhodobacterales</taxon>
        <taxon>Paracoccaceae</taxon>
        <taxon>Paracoccus</taxon>
    </lineage>
</organism>
<evidence type="ECO:0000256" key="2">
    <source>
        <dbReference type="RuleBase" id="RU362119"/>
    </source>
</evidence>
<dbReference type="NCBIfam" id="NF006938">
    <property type="entry name" value="PRK09420.1"/>
    <property type="match status" value="1"/>
</dbReference>
<proteinExistence type="inferred from homology"/>
<keyword evidence="2" id="KW-0378">Hydrolase</keyword>
<dbReference type="InterPro" id="IPR006179">
    <property type="entry name" value="5_nucleotidase/apyrase"/>
</dbReference>
<evidence type="ECO:0000259" key="4">
    <source>
        <dbReference type="Pfam" id="PF02872"/>
    </source>
</evidence>
<dbReference type="EMBL" id="JAVQLW010000001">
    <property type="protein sequence ID" value="MDS9467868.1"/>
    <property type="molecule type" value="Genomic_DNA"/>
</dbReference>
<dbReference type="Gene3D" id="3.60.21.10">
    <property type="match status" value="1"/>
</dbReference>
<protein>
    <submittedName>
        <fullName evidence="5">Bifunctional 2',3'-cyclic-nucleotide 2'-phosphodiesterase/3'-nucleotidase</fullName>
    </submittedName>
</protein>
<comment type="caution">
    <text evidence="5">The sequence shown here is derived from an EMBL/GenBank/DDBJ whole genome shotgun (WGS) entry which is preliminary data.</text>
</comment>
<dbReference type="PRINTS" id="PR01607">
    <property type="entry name" value="APYRASEFAMLY"/>
</dbReference>
<dbReference type="InterPro" id="IPR036907">
    <property type="entry name" value="5'-Nucleotdase_C_sf"/>
</dbReference>
<comment type="similarity">
    <text evidence="2">Belongs to the 5'-nucleotidase family.</text>
</comment>
<evidence type="ECO:0000256" key="1">
    <source>
        <dbReference type="ARBA" id="ARBA00022729"/>
    </source>
</evidence>
<dbReference type="SUPFAM" id="SSF55816">
    <property type="entry name" value="5'-nucleotidase (syn. UDP-sugar hydrolase), C-terminal domain"/>
    <property type="match status" value="1"/>
</dbReference>
<gene>
    <name evidence="5" type="ORF">RGQ15_09840</name>
</gene>
<evidence type="ECO:0000313" key="6">
    <source>
        <dbReference type="Proteomes" id="UP001269144"/>
    </source>
</evidence>
<reference evidence="6" key="1">
    <citation type="submission" date="2023-07" db="EMBL/GenBank/DDBJ databases">
        <title>Paracoccus sp. MBLB3053 whole genome sequence.</title>
        <authorList>
            <person name="Hwang C.Y."/>
            <person name="Cho E.-S."/>
            <person name="Seo M.-J."/>
        </authorList>
    </citation>
    <scope>NUCLEOTIDE SEQUENCE [LARGE SCALE GENOMIC DNA]</scope>
    <source>
        <strain evidence="6">MBLB3053</strain>
    </source>
</reference>
<dbReference type="Pfam" id="PF00149">
    <property type="entry name" value="Metallophos"/>
    <property type="match status" value="1"/>
</dbReference>
<evidence type="ECO:0000313" key="5">
    <source>
        <dbReference type="EMBL" id="MDS9467868.1"/>
    </source>
</evidence>
<keyword evidence="2" id="KW-0547">Nucleotide-binding</keyword>